<evidence type="ECO:0000313" key="3">
    <source>
        <dbReference type="Proteomes" id="UP001596161"/>
    </source>
</evidence>
<dbReference type="RefSeq" id="WP_378018613.1">
    <property type="nucleotide sequence ID" value="NZ_JBHSKT010000014.1"/>
</dbReference>
<dbReference type="InterPro" id="IPR011042">
    <property type="entry name" value="6-blade_b-propeller_TolB-like"/>
</dbReference>
<comment type="caution">
    <text evidence="2">The sequence shown here is derived from an EMBL/GenBank/DDBJ whole genome shotgun (WGS) entry which is preliminary data.</text>
</comment>
<keyword evidence="3" id="KW-1185">Reference proteome</keyword>
<evidence type="ECO:0000313" key="2">
    <source>
        <dbReference type="EMBL" id="MFC5272253.1"/>
    </source>
</evidence>
<gene>
    <name evidence="2" type="ORF">ACFPIB_16685</name>
</gene>
<accession>A0ABW0EG73</accession>
<reference evidence="3" key="1">
    <citation type="journal article" date="2019" name="Int. J. Syst. Evol. Microbiol.">
        <title>The Global Catalogue of Microorganisms (GCM) 10K type strain sequencing project: providing services to taxonomists for standard genome sequencing and annotation.</title>
        <authorList>
            <consortium name="The Broad Institute Genomics Platform"/>
            <consortium name="The Broad Institute Genome Sequencing Center for Infectious Disease"/>
            <person name="Wu L."/>
            <person name="Ma J."/>
        </authorList>
    </citation>
    <scope>NUCLEOTIDE SEQUENCE [LARGE SCALE GENOMIC DNA]</scope>
    <source>
        <strain evidence="3">KACC 12602</strain>
    </source>
</reference>
<keyword evidence="1" id="KW-0732">Signal</keyword>
<dbReference type="EMBL" id="JBHSKT010000014">
    <property type="protein sequence ID" value="MFC5272253.1"/>
    <property type="molecule type" value="Genomic_DNA"/>
</dbReference>
<feature type="chain" id="PRO_5045888888" description="WD40-like Beta Propeller Repeat" evidence="1">
    <location>
        <begin position="24"/>
        <end position="950"/>
    </location>
</feature>
<evidence type="ECO:0000256" key="1">
    <source>
        <dbReference type="SAM" id="SignalP"/>
    </source>
</evidence>
<proteinExistence type="predicted"/>
<dbReference type="Gene3D" id="2.120.10.30">
    <property type="entry name" value="TolB, C-terminal domain"/>
    <property type="match status" value="1"/>
</dbReference>
<dbReference type="Proteomes" id="UP001596161">
    <property type="component" value="Unassembled WGS sequence"/>
</dbReference>
<name>A0ABW0EG73_9BACT</name>
<dbReference type="PANTHER" id="PTHR36842:SF1">
    <property type="entry name" value="PROTEIN TOLB"/>
    <property type="match status" value="1"/>
</dbReference>
<protein>
    <recommendedName>
        <fullName evidence="4">WD40-like Beta Propeller Repeat</fullName>
    </recommendedName>
</protein>
<dbReference type="PANTHER" id="PTHR36842">
    <property type="entry name" value="PROTEIN TOLB HOMOLOG"/>
    <property type="match status" value="1"/>
</dbReference>
<organism evidence="2 3">
    <name type="scientific">Adhaeribacter terreus</name>
    <dbReference type="NCBI Taxonomy" id="529703"/>
    <lineage>
        <taxon>Bacteria</taxon>
        <taxon>Pseudomonadati</taxon>
        <taxon>Bacteroidota</taxon>
        <taxon>Cytophagia</taxon>
        <taxon>Cytophagales</taxon>
        <taxon>Hymenobacteraceae</taxon>
        <taxon>Adhaeribacter</taxon>
    </lineage>
</organism>
<dbReference type="SUPFAM" id="SSF82171">
    <property type="entry name" value="DPP6 N-terminal domain-like"/>
    <property type="match status" value="1"/>
</dbReference>
<evidence type="ECO:0008006" key="4">
    <source>
        <dbReference type="Google" id="ProtNLM"/>
    </source>
</evidence>
<sequence length="950" mass="109932">MRVFIRFCIPFLLPFFITQNSFAQEEIGLNPPSLKWNQISTPAGKVIFPEGFDSMAYRAAGIMAYQRVNDKSFIGTGKTKRIPTIIQNQSSLPAGFATPAPWRNEFYITPPQNLFTGPVPWFDYLTVHEYRHAQQFYMANQGFTLPLKVLMGQTGWLLHALINQPLWFREGDAVTSETLLTKAGRGRQPRFHMEYRAMRLSNYHFNYEKANYPASFKDFVPNPYRIGYYMTTKLRRDYGDSIWQKVVYDTYHKNPVYGFNRSLKKHTGYSTKTLYNQTVKELDSIFQQTEKKLSFSAQKVITKDPGKTYTNYRFPHELPDGSMIILKDAFDEIRAFYKIHPDGSEEKMFVHGIYTDDHVMFAANNEFMTWAESGFDKRWINRDYSIIKTYNFKTGKTRKLTSKTRYFAPAPSPDGSKIIAVHSDNAGKNRLVVLEAQSGKLLRELPNPGNPFLAQPRWQHDNENVVTIAVNNQGNSLLQTNTQTGETRTLLSYTTVPVSRPFPAGNYVYFSAGFTSIDNIYALETATGKIYQITSVRFGAYEPTISENGQKLLYSNYTAKGYELAETALNPANWEELTPVQNTDINLHEPLLQRPGNQDITDSTFRQNYPVKRYHSLTAGLFNIYGWFPMFGNNEYGAEFYTRNLMSTMRGTLGIFYNTNENALGSKINLTYAAFYPVFELEYGLQTRRKAEIRTTLETTVLEQEWTEKYGLAGIKFPFRLTQGKYRTNLEIGGAFGYYDIDFVPNAETTGEEIATNFYAYKTTLNFSRLLPQARQHVKPRWGQIAQLQYQRAINDATERLFANTVLYFPGLKKTHSFHLEGRWKKEEVQETYRFSDNFIMPRGYKSDPFSKIWVASANYEFPIWYPDLALGRILFLQRFRTNLFYDRSKVELLTTKENLNSTGAELFTDLRVLRLFSMTMGFRYNYILSDTSTETTPFQFVVTRFELAN</sequence>
<feature type="signal peptide" evidence="1">
    <location>
        <begin position="1"/>
        <end position="23"/>
    </location>
</feature>